<evidence type="ECO:0000313" key="10">
    <source>
        <dbReference type="EMBL" id="KAF3320625.1"/>
    </source>
</evidence>
<dbReference type="AlphaFoldDB" id="A0A833VCP6"/>
<dbReference type="FunFam" id="3.40.50.10190:FF:000006">
    <property type="entry name" value="Breast cancer type 1 susceptibility protein homolog"/>
    <property type="match status" value="1"/>
</dbReference>
<keyword evidence="11" id="KW-1185">Reference proteome</keyword>
<evidence type="ECO:0000256" key="7">
    <source>
        <dbReference type="ARBA" id="ARBA00023204"/>
    </source>
</evidence>
<dbReference type="EMBL" id="SWLB01000028">
    <property type="protein sequence ID" value="KAF3320625.1"/>
    <property type="molecule type" value="Genomic_DNA"/>
</dbReference>
<dbReference type="PANTHER" id="PTHR13763:SF9">
    <property type="entry name" value="BRCA1-ASSOCIATED RING DOMAIN PROTEIN 1"/>
    <property type="match status" value="1"/>
</dbReference>
<dbReference type="CDD" id="cd17734">
    <property type="entry name" value="BRCT_Bard1_rpt1"/>
    <property type="match status" value="1"/>
</dbReference>
<dbReference type="GO" id="GO:0008270">
    <property type="term" value="F:zinc ion binding"/>
    <property type="evidence" value="ECO:0007669"/>
    <property type="project" value="UniProtKB-KW"/>
</dbReference>
<dbReference type="SMART" id="SM00292">
    <property type="entry name" value="BRCT"/>
    <property type="match status" value="2"/>
</dbReference>
<dbReference type="Proteomes" id="UP000623129">
    <property type="component" value="Unassembled WGS sequence"/>
</dbReference>
<keyword evidence="7" id="KW-0234">DNA repair</keyword>
<dbReference type="Gene3D" id="3.40.50.10190">
    <property type="entry name" value="BRCT domain"/>
    <property type="match status" value="1"/>
</dbReference>
<evidence type="ECO:0000256" key="3">
    <source>
        <dbReference type="ARBA" id="ARBA00022737"/>
    </source>
</evidence>
<evidence type="ECO:0000256" key="8">
    <source>
        <dbReference type="ARBA" id="ARBA00023242"/>
    </source>
</evidence>
<evidence type="ECO:0000259" key="9">
    <source>
        <dbReference type="PROSITE" id="PS50172"/>
    </source>
</evidence>
<evidence type="ECO:0000256" key="4">
    <source>
        <dbReference type="ARBA" id="ARBA00022763"/>
    </source>
</evidence>
<dbReference type="InterPro" id="IPR036420">
    <property type="entry name" value="BRCT_dom_sf"/>
</dbReference>
<dbReference type="OrthoDB" id="6105938at2759"/>
<dbReference type="PROSITE" id="PS50172">
    <property type="entry name" value="BRCT"/>
    <property type="match status" value="2"/>
</dbReference>
<dbReference type="GO" id="GO:0004842">
    <property type="term" value="F:ubiquitin-protein transferase activity"/>
    <property type="evidence" value="ECO:0007669"/>
    <property type="project" value="TreeGrafter"/>
</dbReference>
<dbReference type="GO" id="GO:0045944">
    <property type="term" value="P:positive regulation of transcription by RNA polymerase II"/>
    <property type="evidence" value="ECO:0007669"/>
    <property type="project" value="TreeGrafter"/>
</dbReference>
<feature type="domain" description="BRCT" evidence="9">
    <location>
        <begin position="144"/>
        <end position="208"/>
    </location>
</feature>
<keyword evidence="2" id="KW-0479">Metal-binding</keyword>
<accession>A0A833VCP6</accession>
<reference evidence="10" key="1">
    <citation type="submission" date="2020-01" db="EMBL/GenBank/DDBJ databases">
        <title>Genome sequence of Kobresia littledalei, the first chromosome-level genome in the family Cyperaceae.</title>
        <authorList>
            <person name="Qu G."/>
        </authorList>
    </citation>
    <scope>NUCLEOTIDE SEQUENCE</scope>
    <source>
        <strain evidence="10">C.B.Clarke</strain>
        <tissue evidence="10">Leaf</tissue>
    </source>
</reference>
<gene>
    <name evidence="10" type="ORF">FCM35_KLT14759</name>
</gene>
<name>A0A833VCP6_9POAL</name>
<sequence length="359" mass="40444">MAQDQPFPVPNYFSDFIQPPASRTRAANLMCIPTSKSVTCPKCNIISHFKGELLFSEDEIISVFAFGKIVDVMPSIFMEEMIKIFKEADSSLRDITRELVSGNVSSATENSSTSKPDERKNLVLLGCALNPNETDMLMKFATQNSAITNQFWRENVTHVVISTDNSSTFRREFKFLMAILFGKWVVSIEWINACLQKGRLMPEEPYEVNHDLHGSFDGPKKGRIRVNNKAPKLFAGLGFFLSSYLEPLIRARLEEVLVAAGGTIIKKEDLHLPPAALGDESLEKYIVINEEEPLSSGDMDKTKLERSEEMFEFCKRTESPRFVGYTNIADAIAALDSGILNKEYVRVWELICNEVCITN</sequence>
<keyword evidence="3" id="KW-0677">Repeat</keyword>
<evidence type="ECO:0000256" key="1">
    <source>
        <dbReference type="ARBA" id="ARBA00004123"/>
    </source>
</evidence>
<dbReference type="Pfam" id="PF00533">
    <property type="entry name" value="BRCT"/>
    <property type="match status" value="1"/>
</dbReference>
<keyword evidence="6" id="KW-0862">Zinc</keyword>
<keyword evidence="4" id="KW-0227">DNA damage</keyword>
<evidence type="ECO:0000256" key="2">
    <source>
        <dbReference type="ARBA" id="ARBA00022723"/>
    </source>
</evidence>
<dbReference type="GO" id="GO:0000724">
    <property type="term" value="P:double-strand break repair via homologous recombination"/>
    <property type="evidence" value="ECO:0007669"/>
    <property type="project" value="TreeGrafter"/>
</dbReference>
<feature type="domain" description="BRCT" evidence="9">
    <location>
        <begin position="229"/>
        <end position="310"/>
    </location>
</feature>
<protein>
    <submittedName>
        <fullName evidence="10">Protein BREAST CANCER SUSCEPTIBILITY 1</fullName>
    </submittedName>
</protein>
<evidence type="ECO:0000313" key="11">
    <source>
        <dbReference type="Proteomes" id="UP000623129"/>
    </source>
</evidence>
<keyword evidence="8" id="KW-0539">Nucleus</keyword>
<keyword evidence="5" id="KW-0863">Zinc-finger</keyword>
<organism evidence="10 11">
    <name type="scientific">Carex littledalei</name>
    <dbReference type="NCBI Taxonomy" id="544730"/>
    <lineage>
        <taxon>Eukaryota</taxon>
        <taxon>Viridiplantae</taxon>
        <taxon>Streptophyta</taxon>
        <taxon>Embryophyta</taxon>
        <taxon>Tracheophyta</taxon>
        <taxon>Spermatophyta</taxon>
        <taxon>Magnoliopsida</taxon>
        <taxon>Liliopsida</taxon>
        <taxon>Poales</taxon>
        <taxon>Cyperaceae</taxon>
        <taxon>Cyperoideae</taxon>
        <taxon>Cariceae</taxon>
        <taxon>Carex</taxon>
        <taxon>Carex subgen. Euthyceras</taxon>
    </lineage>
</organism>
<proteinExistence type="predicted"/>
<dbReference type="PANTHER" id="PTHR13763">
    <property type="entry name" value="BREAST CANCER TYPE 1 SUSCEPTIBILITY PROTEIN BRCA1"/>
    <property type="match status" value="1"/>
</dbReference>
<evidence type="ECO:0000256" key="5">
    <source>
        <dbReference type="ARBA" id="ARBA00022771"/>
    </source>
</evidence>
<dbReference type="InterPro" id="IPR031099">
    <property type="entry name" value="BRCA1-associated"/>
</dbReference>
<dbReference type="GO" id="GO:0005634">
    <property type="term" value="C:nucleus"/>
    <property type="evidence" value="ECO:0007669"/>
    <property type="project" value="UniProtKB-SubCell"/>
</dbReference>
<evidence type="ECO:0000256" key="6">
    <source>
        <dbReference type="ARBA" id="ARBA00022833"/>
    </source>
</evidence>
<comment type="subcellular location">
    <subcellularLocation>
        <location evidence="1">Nucleus</location>
    </subcellularLocation>
</comment>
<comment type="caution">
    <text evidence="10">The sequence shown here is derived from an EMBL/GenBank/DDBJ whole genome shotgun (WGS) entry which is preliminary data.</text>
</comment>
<dbReference type="InterPro" id="IPR001357">
    <property type="entry name" value="BRCT_dom"/>
</dbReference>
<dbReference type="SUPFAM" id="SSF52113">
    <property type="entry name" value="BRCT domain"/>
    <property type="match status" value="1"/>
</dbReference>